<dbReference type="Pfam" id="PF05443">
    <property type="entry name" value="ROS_MUCR"/>
    <property type="match status" value="1"/>
</dbReference>
<comment type="similarity">
    <text evidence="1">Belongs to the ros/MucR family.</text>
</comment>
<dbReference type="Gene3D" id="1.10.10.1550">
    <property type="entry name" value="ROS/MUCR transcriptional regulator protein"/>
    <property type="match status" value="1"/>
</dbReference>
<proteinExistence type="inferred from homology"/>
<sequence>MADSDLIDITARIVIAHLEHNAVPSSAIPSFIEDVHQSVISMTDSHAGAVRPEPAISIKKSAQPDHIVCLECGGKQKVLKTHLMMAHNMTADEYRARWNLPAHYKMTAADYGKMRQAIAKKHGLGKRK</sequence>
<dbReference type="AlphaFoldDB" id="A0A437LYR2"/>
<dbReference type="RefSeq" id="WP_127745781.1">
    <property type="nucleotide sequence ID" value="NZ_SACN01000003.1"/>
</dbReference>
<gene>
    <name evidence="2" type="ORF">EOD43_19955</name>
</gene>
<protein>
    <submittedName>
        <fullName evidence="2">MucR family transcriptional regulator</fullName>
    </submittedName>
</protein>
<accession>A0A437LYR2</accession>
<evidence type="ECO:0000256" key="1">
    <source>
        <dbReference type="ARBA" id="ARBA00007031"/>
    </source>
</evidence>
<dbReference type="GO" id="GO:0003677">
    <property type="term" value="F:DNA binding"/>
    <property type="evidence" value="ECO:0007669"/>
    <property type="project" value="InterPro"/>
</dbReference>
<dbReference type="GO" id="GO:0008270">
    <property type="term" value="F:zinc ion binding"/>
    <property type="evidence" value="ECO:0007669"/>
    <property type="project" value="InterPro"/>
</dbReference>
<dbReference type="InterPro" id="IPR008807">
    <property type="entry name" value="ROS_MUCR"/>
</dbReference>
<dbReference type="GO" id="GO:0006355">
    <property type="term" value="P:regulation of DNA-templated transcription"/>
    <property type="evidence" value="ECO:0007669"/>
    <property type="project" value="InterPro"/>
</dbReference>
<dbReference type="EMBL" id="SACN01000003">
    <property type="protein sequence ID" value="RVT90522.1"/>
    <property type="molecule type" value="Genomic_DNA"/>
</dbReference>
<dbReference type="InterPro" id="IPR041920">
    <property type="entry name" value="ROS/MUCR_sf"/>
</dbReference>
<evidence type="ECO:0000313" key="2">
    <source>
        <dbReference type="EMBL" id="RVT90522.1"/>
    </source>
</evidence>
<organism evidence="2 3">
    <name type="scientific">Sphingomonas crocodyli</name>
    <dbReference type="NCBI Taxonomy" id="1979270"/>
    <lineage>
        <taxon>Bacteria</taxon>
        <taxon>Pseudomonadati</taxon>
        <taxon>Pseudomonadota</taxon>
        <taxon>Alphaproteobacteria</taxon>
        <taxon>Sphingomonadales</taxon>
        <taxon>Sphingomonadaceae</taxon>
        <taxon>Sphingomonas</taxon>
    </lineage>
</organism>
<comment type="caution">
    <text evidence="2">The sequence shown here is derived from an EMBL/GenBank/DDBJ whole genome shotgun (WGS) entry which is preliminary data.</text>
</comment>
<keyword evidence="3" id="KW-1185">Reference proteome</keyword>
<name>A0A437LYR2_9SPHN</name>
<dbReference type="OrthoDB" id="9809693at2"/>
<dbReference type="Proteomes" id="UP000282971">
    <property type="component" value="Unassembled WGS sequence"/>
</dbReference>
<reference evidence="2 3" key="1">
    <citation type="submission" date="2019-01" db="EMBL/GenBank/DDBJ databases">
        <authorList>
            <person name="Chen W.-M."/>
        </authorList>
    </citation>
    <scope>NUCLEOTIDE SEQUENCE [LARGE SCALE GENOMIC DNA]</scope>
    <source>
        <strain evidence="2 3">CCP-7</strain>
    </source>
</reference>
<evidence type="ECO:0000313" key="3">
    <source>
        <dbReference type="Proteomes" id="UP000282971"/>
    </source>
</evidence>